<dbReference type="Proteomes" id="UP000054538">
    <property type="component" value="Unassembled WGS sequence"/>
</dbReference>
<organism evidence="1 2">
    <name type="scientific">Paxillus rubicundulus Ve08.2h10</name>
    <dbReference type="NCBI Taxonomy" id="930991"/>
    <lineage>
        <taxon>Eukaryota</taxon>
        <taxon>Fungi</taxon>
        <taxon>Dikarya</taxon>
        <taxon>Basidiomycota</taxon>
        <taxon>Agaricomycotina</taxon>
        <taxon>Agaricomycetes</taxon>
        <taxon>Agaricomycetidae</taxon>
        <taxon>Boletales</taxon>
        <taxon>Paxilineae</taxon>
        <taxon>Paxillaceae</taxon>
        <taxon>Paxillus</taxon>
    </lineage>
</organism>
<accession>A0A0D0D1V4</accession>
<keyword evidence="2" id="KW-1185">Reference proteome</keyword>
<name>A0A0D0D1V4_9AGAM</name>
<dbReference type="EMBL" id="KN825689">
    <property type="protein sequence ID" value="KIK82038.1"/>
    <property type="molecule type" value="Genomic_DNA"/>
</dbReference>
<sequence>GLFPCTPVAQSLTVSIPMFEFNYKCILRLFSNVTGWCGAVEGFVKGGKHKLASVVCF</sequence>
<evidence type="ECO:0000313" key="1">
    <source>
        <dbReference type="EMBL" id="KIK82038.1"/>
    </source>
</evidence>
<dbReference type="AlphaFoldDB" id="A0A0D0D1V4"/>
<proteinExistence type="predicted"/>
<gene>
    <name evidence="1" type="ORF">PAXRUDRAFT_154687</name>
</gene>
<dbReference type="InParanoid" id="A0A0D0D1V4"/>
<dbReference type="OrthoDB" id="3200967at2759"/>
<protein>
    <submittedName>
        <fullName evidence="1">Uncharacterized protein</fullName>
    </submittedName>
</protein>
<reference evidence="2" key="2">
    <citation type="submission" date="2015-01" db="EMBL/GenBank/DDBJ databases">
        <title>Evolutionary Origins and Diversification of the Mycorrhizal Mutualists.</title>
        <authorList>
            <consortium name="DOE Joint Genome Institute"/>
            <consortium name="Mycorrhizal Genomics Consortium"/>
            <person name="Kohler A."/>
            <person name="Kuo A."/>
            <person name="Nagy L.G."/>
            <person name="Floudas D."/>
            <person name="Copeland A."/>
            <person name="Barry K.W."/>
            <person name="Cichocki N."/>
            <person name="Veneault-Fourrey C."/>
            <person name="LaButti K."/>
            <person name="Lindquist E.A."/>
            <person name="Lipzen A."/>
            <person name="Lundell T."/>
            <person name="Morin E."/>
            <person name="Murat C."/>
            <person name="Riley R."/>
            <person name="Ohm R."/>
            <person name="Sun H."/>
            <person name="Tunlid A."/>
            <person name="Henrissat B."/>
            <person name="Grigoriev I.V."/>
            <person name="Hibbett D.S."/>
            <person name="Martin F."/>
        </authorList>
    </citation>
    <scope>NUCLEOTIDE SEQUENCE [LARGE SCALE GENOMIC DNA]</scope>
    <source>
        <strain evidence="2">Ve08.2h10</strain>
    </source>
</reference>
<feature type="non-terminal residue" evidence="1">
    <location>
        <position position="1"/>
    </location>
</feature>
<dbReference type="HOGENOM" id="CLU_3002126_0_0_1"/>
<evidence type="ECO:0000313" key="2">
    <source>
        <dbReference type="Proteomes" id="UP000054538"/>
    </source>
</evidence>
<reference evidence="1 2" key="1">
    <citation type="submission" date="2014-04" db="EMBL/GenBank/DDBJ databases">
        <authorList>
            <consortium name="DOE Joint Genome Institute"/>
            <person name="Kuo A."/>
            <person name="Kohler A."/>
            <person name="Jargeat P."/>
            <person name="Nagy L.G."/>
            <person name="Floudas D."/>
            <person name="Copeland A."/>
            <person name="Barry K.W."/>
            <person name="Cichocki N."/>
            <person name="Veneault-Fourrey C."/>
            <person name="LaButti K."/>
            <person name="Lindquist E.A."/>
            <person name="Lipzen A."/>
            <person name="Lundell T."/>
            <person name="Morin E."/>
            <person name="Murat C."/>
            <person name="Sun H."/>
            <person name="Tunlid A."/>
            <person name="Henrissat B."/>
            <person name="Grigoriev I.V."/>
            <person name="Hibbett D.S."/>
            <person name="Martin F."/>
            <person name="Nordberg H.P."/>
            <person name="Cantor M.N."/>
            <person name="Hua S.X."/>
        </authorList>
    </citation>
    <scope>NUCLEOTIDE SEQUENCE [LARGE SCALE GENOMIC DNA]</scope>
    <source>
        <strain evidence="1 2">Ve08.2h10</strain>
    </source>
</reference>